<dbReference type="SUPFAM" id="SSF52540">
    <property type="entry name" value="P-loop containing nucleoside triphosphate hydrolases"/>
    <property type="match status" value="1"/>
</dbReference>
<evidence type="ECO:0000313" key="8">
    <source>
        <dbReference type="Proteomes" id="UP000215767"/>
    </source>
</evidence>
<evidence type="ECO:0000259" key="6">
    <source>
        <dbReference type="PROSITE" id="PS50893"/>
    </source>
</evidence>
<dbReference type="Gene3D" id="3.40.50.300">
    <property type="entry name" value="P-loop containing nucleotide triphosphate hydrolases"/>
    <property type="match status" value="1"/>
</dbReference>
<evidence type="ECO:0000256" key="5">
    <source>
        <dbReference type="ARBA" id="ARBA00022840"/>
    </source>
</evidence>
<evidence type="ECO:0000256" key="2">
    <source>
        <dbReference type="ARBA" id="ARBA00022448"/>
    </source>
</evidence>
<dbReference type="InterPro" id="IPR003439">
    <property type="entry name" value="ABC_transporter-like_ATP-bd"/>
</dbReference>
<dbReference type="FunFam" id="3.40.50.300:FF:000016">
    <property type="entry name" value="Oligopeptide ABC transporter ATP-binding component"/>
    <property type="match status" value="1"/>
</dbReference>
<dbReference type="EMBL" id="NEVS01000004">
    <property type="protein sequence ID" value="OZI63043.1"/>
    <property type="molecule type" value="Genomic_DNA"/>
</dbReference>
<dbReference type="Proteomes" id="UP000215767">
    <property type="component" value="Unassembled WGS sequence"/>
</dbReference>
<dbReference type="InterPro" id="IPR013563">
    <property type="entry name" value="Oligopep_ABC_C"/>
</dbReference>
<dbReference type="Pfam" id="PF08352">
    <property type="entry name" value="oligo_HPY"/>
    <property type="match status" value="1"/>
</dbReference>
<comment type="caution">
    <text evidence="7">The sequence shown here is derived from an EMBL/GenBank/DDBJ whole genome shotgun (WGS) entry which is preliminary data.</text>
</comment>
<dbReference type="NCBIfam" id="TIGR01727">
    <property type="entry name" value="oligo_HPY"/>
    <property type="match status" value="1"/>
</dbReference>
<evidence type="ECO:0000313" key="7">
    <source>
        <dbReference type="EMBL" id="OZI63043.1"/>
    </source>
</evidence>
<comment type="similarity">
    <text evidence="1">Belongs to the ABC transporter superfamily.</text>
</comment>
<dbReference type="SMART" id="SM00382">
    <property type="entry name" value="AAA"/>
    <property type="match status" value="1"/>
</dbReference>
<feature type="domain" description="ABC transporter" evidence="6">
    <location>
        <begin position="11"/>
        <end position="261"/>
    </location>
</feature>
<keyword evidence="8" id="KW-1185">Reference proteome</keyword>
<sequence length="331" mass="36340">MTPPHMNPPLLEVRNLSKQFVVKQGYMGGRKTVLQAVHDVSFEVAQGEAFGIVGESGCGKSTAGRSLLRLIEPTSGEVRYKGEDIVGFDRQRLQALRREIQIIFQDPYASLNPRMTIGATLEEPMRLHGLATRADARDKVEAALLEVGLPAQAMHKYPHEFSGGQRQRVGIARALALNPRLIVADEPVSALDVSIQAQVLLLMESLQRSRGLSFVFISHDLGVVRHFCDNVAVMYLGRVVEKGPVDPLFEAPLHPYTQALRAASPVPDPRQKISIAKIEGDIASPLSPPSGCHFHPRCPKAMPVCRAEYPALRTVEAGRQVACHLYPDGLR</sequence>
<name>A0A261UQ58_9BORD</name>
<keyword evidence="2" id="KW-0813">Transport</keyword>
<dbReference type="RefSeq" id="WP_254926258.1">
    <property type="nucleotide sequence ID" value="NZ_NEVS01000004.1"/>
</dbReference>
<proteinExistence type="inferred from homology"/>
<gene>
    <name evidence="7" type="ORF">CAL28_28455</name>
</gene>
<dbReference type="GO" id="GO:0016887">
    <property type="term" value="F:ATP hydrolysis activity"/>
    <property type="evidence" value="ECO:0007669"/>
    <property type="project" value="InterPro"/>
</dbReference>
<dbReference type="PANTHER" id="PTHR43776">
    <property type="entry name" value="TRANSPORT ATP-BINDING PROTEIN"/>
    <property type="match status" value="1"/>
</dbReference>
<reference evidence="8" key="1">
    <citation type="submission" date="2017-05" db="EMBL/GenBank/DDBJ databases">
        <title>Complete and WGS of Bordetella genogroups.</title>
        <authorList>
            <person name="Spilker T."/>
            <person name="Lipuma J."/>
        </authorList>
    </citation>
    <scope>NUCLEOTIDE SEQUENCE [LARGE SCALE GENOMIC DNA]</scope>
    <source>
        <strain evidence="8">AU8856</strain>
    </source>
</reference>
<dbReference type="GO" id="GO:0005524">
    <property type="term" value="F:ATP binding"/>
    <property type="evidence" value="ECO:0007669"/>
    <property type="project" value="UniProtKB-KW"/>
</dbReference>
<dbReference type="PROSITE" id="PS50893">
    <property type="entry name" value="ABC_TRANSPORTER_2"/>
    <property type="match status" value="1"/>
</dbReference>
<keyword evidence="4" id="KW-0547">Nucleotide-binding</keyword>
<keyword evidence="5 7" id="KW-0067">ATP-binding</keyword>
<dbReference type="CDD" id="cd03257">
    <property type="entry name" value="ABC_NikE_OppD_transporters"/>
    <property type="match status" value="1"/>
</dbReference>
<dbReference type="PANTHER" id="PTHR43776:SF7">
    <property type="entry name" value="D,D-DIPEPTIDE TRANSPORT ATP-BINDING PROTEIN DDPF-RELATED"/>
    <property type="match status" value="1"/>
</dbReference>
<organism evidence="7 8">
    <name type="scientific">Bordetella genomosp. 11</name>
    <dbReference type="NCBI Taxonomy" id="1416808"/>
    <lineage>
        <taxon>Bacteria</taxon>
        <taxon>Pseudomonadati</taxon>
        <taxon>Pseudomonadota</taxon>
        <taxon>Betaproteobacteria</taxon>
        <taxon>Burkholderiales</taxon>
        <taxon>Alcaligenaceae</taxon>
        <taxon>Bordetella</taxon>
    </lineage>
</organism>
<evidence type="ECO:0000256" key="3">
    <source>
        <dbReference type="ARBA" id="ARBA00022475"/>
    </source>
</evidence>
<keyword evidence="3" id="KW-0472">Membrane</keyword>
<dbReference type="AlphaFoldDB" id="A0A261UQ58"/>
<dbReference type="GO" id="GO:0055085">
    <property type="term" value="P:transmembrane transport"/>
    <property type="evidence" value="ECO:0007669"/>
    <property type="project" value="UniProtKB-ARBA"/>
</dbReference>
<dbReference type="InterPro" id="IPR017871">
    <property type="entry name" value="ABC_transporter-like_CS"/>
</dbReference>
<accession>A0A261UQ58</accession>
<protein>
    <submittedName>
        <fullName evidence="7">Peptide ABC transporter ATP-binding protein</fullName>
    </submittedName>
</protein>
<dbReference type="Pfam" id="PF00005">
    <property type="entry name" value="ABC_tran"/>
    <property type="match status" value="1"/>
</dbReference>
<dbReference type="PROSITE" id="PS00211">
    <property type="entry name" value="ABC_TRANSPORTER_1"/>
    <property type="match status" value="1"/>
</dbReference>
<evidence type="ECO:0000256" key="4">
    <source>
        <dbReference type="ARBA" id="ARBA00022741"/>
    </source>
</evidence>
<evidence type="ECO:0000256" key="1">
    <source>
        <dbReference type="ARBA" id="ARBA00005417"/>
    </source>
</evidence>
<keyword evidence="3" id="KW-1003">Cell membrane</keyword>
<dbReference type="InterPro" id="IPR050319">
    <property type="entry name" value="ABC_transp_ATP-bind"/>
</dbReference>
<dbReference type="InterPro" id="IPR027417">
    <property type="entry name" value="P-loop_NTPase"/>
</dbReference>
<dbReference type="GO" id="GO:0015833">
    <property type="term" value="P:peptide transport"/>
    <property type="evidence" value="ECO:0007669"/>
    <property type="project" value="InterPro"/>
</dbReference>
<dbReference type="InterPro" id="IPR003593">
    <property type="entry name" value="AAA+_ATPase"/>
</dbReference>